<evidence type="ECO:0000256" key="6">
    <source>
        <dbReference type="ARBA" id="ARBA00023136"/>
    </source>
</evidence>
<evidence type="ECO:0000256" key="5">
    <source>
        <dbReference type="ARBA" id="ARBA00022989"/>
    </source>
</evidence>
<gene>
    <name evidence="9" type="ORF">IFM89_037080</name>
</gene>
<feature type="domain" description="Amino acid transporter transmembrane" evidence="8">
    <location>
        <begin position="77"/>
        <end position="317"/>
    </location>
</feature>
<protein>
    <recommendedName>
        <fullName evidence="8">Amino acid transporter transmembrane domain-containing protein</fullName>
    </recommendedName>
</protein>
<keyword evidence="2" id="KW-0813">Transport</keyword>
<dbReference type="AlphaFoldDB" id="A0A835LXZ7"/>
<dbReference type="GO" id="GO:0006865">
    <property type="term" value="P:amino acid transport"/>
    <property type="evidence" value="ECO:0007669"/>
    <property type="project" value="UniProtKB-KW"/>
</dbReference>
<comment type="subcellular location">
    <subcellularLocation>
        <location evidence="1">Membrane</location>
    </subcellularLocation>
</comment>
<keyword evidence="5 7" id="KW-1133">Transmembrane helix</keyword>
<evidence type="ECO:0000313" key="9">
    <source>
        <dbReference type="EMBL" id="KAF9603581.1"/>
    </source>
</evidence>
<dbReference type="GO" id="GO:0016020">
    <property type="term" value="C:membrane"/>
    <property type="evidence" value="ECO:0007669"/>
    <property type="project" value="UniProtKB-SubCell"/>
</dbReference>
<feature type="transmembrane region" description="Helical" evidence="7">
    <location>
        <begin position="77"/>
        <end position="98"/>
    </location>
</feature>
<dbReference type="Pfam" id="PF01490">
    <property type="entry name" value="Aa_trans"/>
    <property type="match status" value="1"/>
</dbReference>
<evidence type="ECO:0000259" key="8">
    <source>
        <dbReference type="Pfam" id="PF01490"/>
    </source>
</evidence>
<feature type="non-terminal residue" evidence="9">
    <location>
        <position position="345"/>
    </location>
</feature>
<evidence type="ECO:0000256" key="1">
    <source>
        <dbReference type="ARBA" id="ARBA00004370"/>
    </source>
</evidence>
<keyword evidence="4" id="KW-0029">Amino-acid transport</keyword>
<organism evidence="9 10">
    <name type="scientific">Coptis chinensis</name>
    <dbReference type="NCBI Taxonomy" id="261450"/>
    <lineage>
        <taxon>Eukaryota</taxon>
        <taxon>Viridiplantae</taxon>
        <taxon>Streptophyta</taxon>
        <taxon>Embryophyta</taxon>
        <taxon>Tracheophyta</taxon>
        <taxon>Spermatophyta</taxon>
        <taxon>Magnoliopsida</taxon>
        <taxon>Ranunculales</taxon>
        <taxon>Ranunculaceae</taxon>
        <taxon>Coptidoideae</taxon>
        <taxon>Coptis</taxon>
    </lineage>
</organism>
<proteinExistence type="predicted"/>
<feature type="transmembrane region" description="Helical" evidence="7">
    <location>
        <begin position="193"/>
        <end position="215"/>
    </location>
</feature>
<dbReference type="InterPro" id="IPR013057">
    <property type="entry name" value="AA_transpt_TM"/>
</dbReference>
<name>A0A835LXZ7_9MAGN</name>
<dbReference type="OrthoDB" id="40134at2759"/>
<evidence type="ECO:0000256" key="3">
    <source>
        <dbReference type="ARBA" id="ARBA00022692"/>
    </source>
</evidence>
<reference evidence="9 10" key="1">
    <citation type="submission" date="2020-10" db="EMBL/GenBank/DDBJ databases">
        <title>The Coptis chinensis genome and diversification of protoberbering-type alkaloids.</title>
        <authorList>
            <person name="Wang B."/>
            <person name="Shu S."/>
            <person name="Song C."/>
            <person name="Liu Y."/>
        </authorList>
    </citation>
    <scope>NUCLEOTIDE SEQUENCE [LARGE SCALE GENOMIC DNA]</scope>
    <source>
        <strain evidence="9">HL-2020</strain>
        <tissue evidence="9">Leaf</tissue>
    </source>
</reference>
<evidence type="ECO:0000256" key="4">
    <source>
        <dbReference type="ARBA" id="ARBA00022970"/>
    </source>
</evidence>
<evidence type="ECO:0000256" key="2">
    <source>
        <dbReference type="ARBA" id="ARBA00022448"/>
    </source>
</evidence>
<feature type="transmembrane region" description="Helical" evidence="7">
    <location>
        <begin position="263"/>
        <end position="283"/>
    </location>
</feature>
<comment type="caution">
    <text evidence="9">The sequence shown here is derived from an EMBL/GenBank/DDBJ whole genome shotgun (WGS) entry which is preliminary data.</text>
</comment>
<accession>A0A835LXZ7</accession>
<feature type="transmembrane region" description="Helical" evidence="7">
    <location>
        <begin position="303"/>
        <end position="325"/>
    </location>
</feature>
<keyword evidence="6 7" id="KW-0472">Membrane</keyword>
<dbReference type="PANTHER" id="PTHR48017">
    <property type="entry name" value="OS05G0424000 PROTEIN-RELATED"/>
    <property type="match status" value="1"/>
</dbReference>
<evidence type="ECO:0000313" key="10">
    <source>
        <dbReference type="Proteomes" id="UP000631114"/>
    </source>
</evidence>
<evidence type="ECO:0000256" key="7">
    <source>
        <dbReference type="SAM" id="Phobius"/>
    </source>
</evidence>
<sequence>MVVLDIPQWFIGNLPTMGSRFITQFVRGQCSHAPVPEVVRTQTLEAQNTYLGVFQDRAVSSGIIDNLVLSESVMVRVPGIIAITLSWLITLFSLWQLVELHEVQPGKRYDRYPELGQHAFGPKRGYWIVMPQQTTVQVATNIVYMVTGGKSLKKSIDLAFSGLKPVRQTYFILFFGALQLIISQTPNFNSLKLISILAAVMSFSYSGIAFVTSILKGTQHHQYPRYGVRGHSTADIIFDVFNGLGTIPSTPSRPSSKPMWRGVVVAYLIVAFCYYPVALSGFWAFGDLVQDDVLVSLERPPFFISIANLMVFAMPIFDAIECYLVQKLQYTPGHRLRLIARSAYV</sequence>
<feature type="transmembrane region" description="Helical" evidence="7">
    <location>
        <begin position="170"/>
        <end position="187"/>
    </location>
</feature>
<dbReference type="EMBL" id="JADFTS010000006">
    <property type="protein sequence ID" value="KAF9603581.1"/>
    <property type="molecule type" value="Genomic_DNA"/>
</dbReference>
<dbReference type="Proteomes" id="UP000631114">
    <property type="component" value="Unassembled WGS sequence"/>
</dbReference>
<keyword evidence="3 7" id="KW-0812">Transmembrane</keyword>
<keyword evidence="10" id="KW-1185">Reference proteome</keyword>